<gene>
    <name evidence="3" type="ORF">ACFQGL_25295</name>
</gene>
<dbReference type="InterPro" id="IPR005531">
    <property type="entry name" value="Asp23"/>
</dbReference>
<proteinExistence type="inferred from homology"/>
<sequence>MSRPQSGSAVSTTARPYSPAAADPADVARIAVDAAGRVPGVSDVRPATVRPDDRSVTVDLRLIIRYGHSVPAVAEAVRTAVADRVAADTGLAVASVTVTVDDLLVPGVDTLGAATTRRAED</sequence>
<name>A0ABW1HD92_9ACTN</name>
<evidence type="ECO:0000313" key="4">
    <source>
        <dbReference type="Proteomes" id="UP001596226"/>
    </source>
</evidence>
<comment type="similarity">
    <text evidence="1">Belongs to the asp23 family.</text>
</comment>
<dbReference type="Proteomes" id="UP001596226">
    <property type="component" value="Unassembled WGS sequence"/>
</dbReference>
<accession>A0ABW1HD92</accession>
<dbReference type="PANTHER" id="PTHR34297">
    <property type="entry name" value="HYPOTHETICAL CYTOSOLIC PROTEIN-RELATED"/>
    <property type="match status" value="1"/>
</dbReference>
<feature type="region of interest" description="Disordered" evidence="2">
    <location>
        <begin position="1"/>
        <end position="22"/>
    </location>
</feature>
<dbReference type="RefSeq" id="WP_377514922.1">
    <property type="nucleotide sequence ID" value="NZ_JBHSQS010000019.1"/>
</dbReference>
<dbReference type="EMBL" id="JBHSQS010000019">
    <property type="protein sequence ID" value="MFC5926656.1"/>
    <property type="molecule type" value="Genomic_DNA"/>
</dbReference>
<organism evidence="3 4">
    <name type="scientific">Micromonospora vulcania</name>
    <dbReference type="NCBI Taxonomy" id="1441873"/>
    <lineage>
        <taxon>Bacteria</taxon>
        <taxon>Bacillati</taxon>
        <taxon>Actinomycetota</taxon>
        <taxon>Actinomycetes</taxon>
        <taxon>Micromonosporales</taxon>
        <taxon>Micromonosporaceae</taxon>
        <taxon>Micromonospora</taxon>
    </lineage>
</organism>
<reference evidence="4" key="1">
    <citation type="journal article" date="2019" name="Int. J. Syst. Evol. Microbiol.">
        <title>The Global Catalogue of Microorganisms (GCM) 10K type strain sequencing project: providing services to taxonomists for standard genome sequencing and annotation.</title>
        <authorList>
            <consortium name="The Broad Institute Genomics Platform"/>
            <consortium name="The Broad Institute Genome Sequencing Center for Infectious Disease"/>
            <person name="Wu L."/>
            <person name="Ma J."/>
        </authorList>
    </citation>
    <scope>NUCLEOTIDE SEQUENCE [LARGE SCALE GENOMIC DNA]</scope>
    <source>
        <strain evidence="4">CGMCC 4.7144</strain>
    </source>
</reference>
<feature type="compositionally biased region" description="Polar residues" evidence="2">
    <location>
        <begin position="1"/>
        <end position="13"/>
    </location>
</feature>
<dbReference type="Pfam" id="PF03780">
    <property type="entry name" value="Asp23"/>
    <property type="match status" value="1"/>
</dbReference>
<evidence type="ECO:0000313" key="3">
    <source>
        <dbReference type="EMBL" id="MFC5926656.1"/>
    </source>
</evidence>
<evidence type="ECO:0000256" key="2">
    <source>
        <dbReference type="SAM" id="MobiDB-lite"/>
    </source>
</evidence>
<evidence type="ECO:0000256" key="1">
    <source>
        <dbReference type="ARBA" id="ARBA00005721"/>
    </source>
</evidence>
<keyword evidence="4" id="KW-1185">Reference proteome</keyword>
<comment type="caution">
    <text evidence="3">The sequence shown here is derived from an EMBL/GenBank/DDBJ whole genome shotgun (WGS) entry which is preliminary data.</text>
</comment>
<protein>
    <submittedName>
        <fullName evidence="3">Asp23/Gls24 family envelope stress response protein</fullName>
    </submittedName>
</protein>